<evidence type="ECO:0000313" key="1">
    <source>
        <dbReference type="EMBL" id="NJQ14153.1"/>
    </source>
</evidence>
<name>A0ABX1C5G6_9ACTN</name>
<reference evidence="1 2" key="1">
    <citation type="submission" date="2020-03" db="EMBL/GenBank/DDBJ databases">
        <title>Draft genome of Streptomyces sp. ventii, isolated from the Axial Seamount in the Pacific Ocean, and resequencing of the two type strains Streptomyces lonarensis strain NCL 716 and Streptomyces bohaiensis strain 11A07.</title>
        <authorList>
            <person name="Loughran R.M."/>
            <person name="Pfannmuller K.M."/>
            <person name="Wasson B.J."/>
            <person name="Deadmond M.C."/>
            <person name="Paddock B.E."/>
            <person name="Koyack M.J."/>
            <person name="Gallegos D.A."/>
            <person name="Mitchell E.A."/>
            <person name="Ushijima B."/>
            <person name="Saw J.H."/>
            <person name="Mcphail K.L."/>
            <person name="Videau P."/>
        </authorList>
    </citation>
    <scope>NUCLEOTIDE SEQUENCE [LARGE SCALE GENOMIC DNA]</scope>
    <source>
        <strain evidence="1 2">11A07</strain>
    </source>
</reference>
<comment type="caution">
    <text evidence="1">The sequence shown here is derived from an EMBL/GenBank/DDBJ whole genome shotgun (WGS) entry which is preliminary data.</text>
</comment>
<accession>A0ABX1C5G6</accession>
<protein>
    <submittedName>
        <fullName evidence="1">Uncharacterized protein</fullName>
    </submittedName>
</protein>
<gene>
    <name evidence="1" type="ORF">HCN52_04170</name>
</gene>
<dbReference type="EMBL" id="JAAVJC010000017">
    <property type="protein sequence ID" value="NJQ14153.1"/>
    <property type="molecule type" value="Genomic_DNA"/>
</dbReference>
<proteinExistence type="predicted"/>
<sequence length="78" mass="8529">MKGDPYYGPQKDPARSTEFERRVLALLDEYGYWIGGAPSIEVGVWEAGSGTWVGILEGTGRAAVAKRTGLPPRRPIRP</sequence>
<evidence type="ECO:0000313" key="2">
    <source>
        <dbReference type="Proteomes" id="UP000727056"/>
    </source>
</evidence>
<dbReference type="Proteomes" id="UP000727056">
    <property type="component" value="Unassembled WGS sequence"/>
</dbReference>
<dbReference type="RefSeq" id="WP_168086986.1">
    <property type="nucleotide sequence ID" value="NZ_BHZH01000147.1"/>
</dbReference>
<organism evidence="1 2">
    <name type="scientific">Streptomyces bohaiensis</name>
    <dbReference type="NCBI Taxonomy" id="1431344"/>
    <lineage>
        <taxon>Bacteria</taxon>
        <taxon>Bacillati</taxon>
        <taxon>Actinomycetota</taxon>
        <taxon>Actinomycetes</taxon>
        <taxon>Kitasatosporales</taxon>
        <taxon>Streptomycetaceae</taxon>
        <taxon>Streptomyces</taxon>
    </lineage>
</organism>
<keyword evidence="2" id="KW-1185">Reference proteome</keyword>